<dbReference type="PANTHER" id="PTHR43179:SF12">
    <property type="entry name" value="GALACTOFURANOSYLTRANSFERASE GLFT2"/>
    <property type="match status" value="1"/>
</dbReference>
<accession>A0ABX5ZB21</accession>
<dbReference type="Gene3D" id="3.90.550.10">
    <property type="entry name" value="Spore Coat Polysaccharide Biosynthesis Protein SpsA, Chain A"/>
    <property type="match status" value="1"/>
</dbReference>
<keyword evidence="6" id="KW-1185">Reference proteome</keyword>
<dbReference type="PANTHER" id="PTHR43179">
    <property type="entry name" value="RHAMNOSYLTRANSFERASE WBBL"/>
    <property type="match status" value="1"/>
</dbReference>
<protein>
    <submittedName>
        <fullName evidence="5">Glycosyltransferase family 2 protein</fullName>
    </submittedName>
</protein>
<evidence type="ECO:0000256" key="3">
    <source>
        <dbReference type="ARBA" id="ARBA00022676"/>
    </source>
</evidence>
<gene>
    <name evidence="5" type="ORF">FV141_09880</name>
</gene>
<evidence type="ECO:0000313" key="5">
    <source>
        <dbReference type="EMBL" id="QEH93804.1"/>
    </source>
</evidence>
<proteinExistence type="inferred from homology"/>
<evidence type="ECO:0000256" key="4">
    <source>
        <dbReference type="ARBA" id="ARBA00022679"/>
    </source>
</evidence>
<evidence type="ECO:0000256" key="2">
    <source>
        <dbReference type="ARBA" id="ARBA00006739"/>
    </source>
</evidence>
<comment type="similarity">
    <text evidence="2">Belongs to the glycosyltransferase 2 family.</text>
</comment>
<dbReference type="Proteomes" id="UP000323565">
    <property type="component" value="Chromosome"/>
</dbReference>
<dbReference type="EMBL" id="CP043031">
    <property type="protein sequence ID" value="QEH93804.1"/>
    <property type="molecule type" value="Genomic_DNA"/>
</dbReference>
<reference evidence="5 6" key="1">
    <citation type="submission" date="2019-08" db="EMBL/GenBank/DDBJ databases">
        <title>Dermacoccus abyssi strain HZAU 226, whole genome Nanopore sequencing project.</title>
        <authorList>
            <person name="Guo A."/>
            <person name="Zhang X."/>
            <person name="Ruan Y."/>
            <person name="Liu W."/>
            <person name="Chen Q."/>
            <person name="Gu L."/>
        </authorList>
    </citation>
    <scope>NUCLEOTIDE SEQUENCE [LARGE SCALE GENOMIC DNA]</scope>
    <source>
        <strain evidence="5 6">HZAU 226</strain>
    </source>
</reference>
<name>A0ABX5ZB21_9MICO</name>
<comment type="pathway">
    <text evidence="1">Cell wall biogenesis; cell wall polysaccharide biosynthesis.</text>
</comment>
<dbReference type="SUPFAM" id="SSF53448">
    <property type="entry name" value="Nucleotide-diphospho-sugar transferases"/>
    <property type="match status" value="1"/>
</dbReference>
<sequence>MLNSDITIEERFLAELVDGAEPWMPAVVATRVEEPFGSRCVGRRWPRVRHVVLENLEPLARFHGRPWFEQQLGNDVSSWDVPAARPTEWATGICLLMSAEEFRAVGGFDEGFFMNCEEVDLQRRLHRRGVPSVVLPSPIIKHVGGGSSDSTRRAQWLMDARMRYHEKWSGALAWLSGSWERPTSTWRGTASGGSPAETWTPRGAYKRQMSLIRHAWRNRR</sequence>
<evidence type="ECO:0000313" key="6">
    <source>
        <dbReference type="Proteomes" id="UP000323565"/>
    </source>
</evidence>
<keyword evidence="4" id="KW-0808">Transferase</keyword>
<evidence type="ECO:0000256" key="1">
    <source>
        <dbReference type="ARBA" id="ARBA00004776"/>
    </source>
</evidence>
<dbReference type="InterPro" id="IPR029044">
    <property type="entry name" value="Nucleotide-diphossugar_trans"/>
</dbReference>
<keyword evidence="3" id="KW-0328">Glycosyltransferase</keyword>
<organism evidence="5 6">
    <name type="scientific">Dermacoccus abyssi</name>
    <dbReference type="NCBI Taxonomy" id="322596"/>
    <lineage>
        <taxon>Bacteria</taxon>
        <taxon>Bacillati</taxon>
        <taxon>Actinomycetota</taxon>
        <taxon>Actinomycetes</taxon>
        <taxon>Micrococcales</taxon>
        <taxon>Dermacoccaceae</taxon>
        <taxon>Dermacoccus</taxon>
    </lineage>
</organism>